<dbReference type="PANTHER" id="PTHR46575:SF1">
    <property type="entry name" value="AMYLOID PROTEIN-BINDING PROTEIN 2"/>
    <property type="match status" value="1"/>
</dbReference>
<gene>
    <name evidence="4" type="primary">LOC104957429</name>
</gene>
<dbReference type="SUPFAM" id="SSF48452">
    <property type="entry name" value="TPR-like"/>
    <property type="match status" value="1"/>
</dbReference>
<keyword evidence="3" id="KW-1185">Reference proteome</keyword>
<dbReference type="GeneID" id="104957429"/>
<feature type="transmembrane region" description="Helical" evidence="2">
    <location>
        <begin position="159"/>
        <end position="181"/>
    </location>
</feature>
<dbReference type="PROSITE" id="PS50005">
    <property type="entry name" value="TPR"/>
    <property type="match status" value="1"/>
</dbReference>
<evidence type="ECO:0000256" key="2">
    <source>
        <dbReference type="SAM" id="Phobius"/>
    </source>
</evidence>
<protein>
    <submittedName>
        <fullName evidence="4">Amyloid protein-binding protein 2-like</fullName>
    </submittedName>
</protein>
<organism evidence="3 4">
    <name type="scientific">Notothenia coriiceps</name>
    <name type="common">black rockcod</name>
    <dbReference type="NCBI Taxonomy" id="8208"/>
    <lineage>
        <taxon>Eukaryota</taxon>
        <taxon>Metazoa</taxon>
        <taxon>Chordata</taxon>
        <taxon>Craniata</taxon>
        <taxon>Vertebrata</taxon>
        <taxon>Euteleostomi</taxon>
        <taxon>Actinopterygii</taxon>
        <taxon>Neopterygii</taxon>
        <taxon>Teleostei</taxon>
        <taxon>Neoteleostei</taxon>
        <taxon>Acanthomorphata</taxon>
        <taxon>Eupercaria</taxon>
        <taxon>Perciformes</taxon>
        <taxon>Notothenioidei</taxon>
        <taxon>Nototheniidae</taxon>
        <taxon>Notothenia</taxon>
    </lineage>
</organism>
<dbReference type="OrthoDB" id="7103806at2759"/>
<dbReference type="InterPro" id="IPR042476">
    <property type="entry name" value="APPBP2"/>
</dbReference>
<dbReference type="PANTHER" id="PTHR46575">
    <property type="entry name" value="AMYLOID PROTEIN-BINDING PROTEIN 2"/>
    <property type="match status" value="1"/>
</dbReference>
<dbReference type="SMART" id="SM00028">
    <property type="entry name" value="TPR"/>
    <property type="match status" value="1"/>
</dbReference>
<dbReference type="AlphaFoldDB" id="A0A6I9P6Y6"/>
<dbReference type="GO" id="GO:0043161">
    <property type="term" value="P:proteasome-mediated ubiquitin-dependent protein catabolic process"/>
    <property type="evidence" value="ECO:0007669"/>
    <property type="project" value="TreeGrafter"/>
</dbReference>
<dbReference type="Pfam" id="PF13374">
    <property type="entry name" value="TPR_10"/>
    <property type="match status" value="1"/>
</dbReference>
<dbReference type="KEGG" id="ncc:104957429"/>
<dbReference type="Gene3D" id="1.25.40.10">
    <property type="entry name" value="Tetratricopeptide repeat domain"/>
    <property type="match status" value="1"/>
</dbReference>
<dbReference type="Pfam" id="PF13424">
    <property type="entry name" value="TPR_12"/>
    <property type="match status" value="1"/>
</dbReference>
<keyword evidence="1" id="KW-0802">TPR repeat</keyword>
<name>A0A6I9P6Y6_9TELE</name>
<proteinExistence type="predicted"/>
<evidence type="ECO:0000313" key="4">
    <source>
        <dbReference type="RefSeq" id="XP_010783360.1"/>
    </source>
</evidence>
<evidence type="ECO:0000256" key="1">
    <source>
        <dbReference type="PROSITE-ProRule" id="PRU00339"/>
    </source>
</evidence>
<dbReference type="RefSeq" id="XP_010783360.1">
    <property type="nucleotide sequence ID" value="XM_010785058.1"/>
</dbReference>
<keyword evidence="2" id="KW-0812">Transmembrane</keyword>
<keyword evidence="2" id="KW-1133">Transmembrane helix</keyword>
<evidence type="ECO:0000313" key="3">
    <source>
        <dbReference type="Proteomes" id="UP000504611"/>
    </source>
</evidence>
<feature type="repeat" description="TPR" evidence="1">
    <location>
        <begin position="81"/>
        <end position="114"/>
    </location>
</feature>
<reference evidence="4" key="1">
    <citation type="submission" date="2025-08" db="UniProtKB">
        <authorList>
            <consortium name="RefSeq"/>
        </authorList>
    </citation>
    <scope>IDENTIFICATION</scope>
    <source>
        <tissue evidence="4">Muscle</tissue>
    </source>
</reference>
<keyword evidence="2" id="KW-0472">Membrane</keyword>
<sequence length="203" mass="23311">MYLSLRFHAERAIDIITHILPEDHLLLASSKRVKALILEEIAIDCHNKETEERLLQEAHDLHLSSLQLAKKAFGEFNVQTAKHYGNLGRLYQSMRKFKEAEEMHIKAIQIKEQLLGHEDYEVALSVGHLASLYNYDMNQYDDAERLYLRSIAIGQTGRGCMLFGVFLSFWGVLYRLCMYMVCKGLSSPLPPENASIRLLSLLL</sequence>
<dbReference type="GO" id="GO:0031462">
    <property type="term" value="C:Cul2-RING ubiquitin ligase complex"/>
    <property type="evidence" value="ECO:0007669"/>
    <property type="project" value="TreeGrafter"/>
</dbReference>
<dbReference type="GO" id="GO:0006886">
    <property type="term" value="P:intracellular protein transport"/>
    <property type="evidence" value="ECO:0007669"/>
    <property type="project" value="InterPro"/>
</dbReference>
<dbReference type="Proteomes" id="UP000504611">
    <property type="component" value="Unplaced"/>
</dbReference>
<dbReference type="InterPro" id="IPR019734">
    <property type="entry name" value="TPR_rpt"/>
</dbReference>
<dbReference type="GO" id="GO:1990756">
    <property type="term" value="F:ubiquitin-like ligase-substrate adaptor activity"/>
    <property type="evidence" value="ECO:0007669"/>
    <property type="project" value="TreeGrafter"/>
</dbReference>
<accession>A0A6I9P6Y6</accession>
<dbReference type="InterPro" id="IPR011990">
    <property type="entry name" value="TPR-like_helical_dom_sf"/>
</dbReference>